<comment type="caution">
    <text evidence="2">The sequence shown here is derived from an EMBL/GenBank/DDBJ whole genome shotgun (WGS) entry which is preliminary data.</text>
</comment>
<accession>A0A9J6RHV7</accession>
<sequence length="128" mass="14574">MKTVDEMDFDSLLQGIDDGASPLVFCRCCHTPITSQHEQAIIGNNSHHRFTNPAGVNYHLRCFNNAHGCSITGPASEEYSWFAGYQWQLALCTECGEHLGWYYQYCRSSHSQRFFFGLIADRLMDQLG</sequence>
<dbReference type="FunFam" id="2.170.150.20:FF:000007">
    <property type="entry name" value="Protein cereblon"/>
    <property type="match status" value="1"/>
</dbReference>
<keyword evidence="3" id="KW-1185">Reference proteome</keyword>
<dbReference type="RefSeq" id="WP_258329995.1">
    <property type="nucleotide sequence ID" value="NZ_JAPTGG010000001.1"/>
</dbReference>
<reference evidence="2 3" key="1">
    <citation type="submission" date="2022-12" db="EMBL/GenBank/DDBJ databases">
        <title>Dasania phycosphaerae sp. nov., isolated from particulate material of the south coast of Korea.</title>
        <authorList>
            <person name="Jiang Y."/>
        </authorList>
    </citation>
    <scope>NUCLEOTIDE SEQUENCE [LARGE SCALE GENOMIC DNA]</scope>
    <source>
        <strain evidence="2 3">GY-19</strain>
    </source>
</reference>
<name>A0A9J6RHV7_9GAMM</name>
<dbReference type="AlphaFoldDB" id="A0A9J6RHV7"/>
<dbReference type="Gene3D" id="2.170.150.20">
    <property type="entry name" value="Peptide methionine sulfoxide reductase"/>
    <property type="match status" value="1"/>
</dbReference>
<dbReference type="PROSITE" id="PS51788">
    <property type="entry name" value="CULT"/>
    <property type="match status" value="1"/>
</dbReference>
<dbReference type="Proteomes" id="UP001069090">
    <property type="component" value="Unassembled WGS sequence"/>
</dbReference>
<protein>
    <submittedName>
        <fullName evidence="2">Cereblon family protein</fullName>
    </submittedName>
</protein>
<evidence type="ECO:0000259" key="1">
    <source>
        <dbReference type="PROSITE" id="PS51788"/>
    </source>
</evidence>
<organism evidence="2 3">
    <name type="scientific">Dasania phycosphaerae</name>
    <dbReference type="NCBI Taxonomy" id="2950436"/>
    <lineage>
        <taxon>Bacteria</taxon>
        <taxon>Pseudomonadati</taxon>
        <taxon>Pseudomonadota</taxon>
        <taxon>Gammaproteobacteria</taxon>
        <taxon>Cellvibrionales</taxon>
        <taxon>Spongiibacteraceae</taxon>
        <taxon>Dasania</taxon>
    </lineage>
</organism>
<dbReference type="InterPro" id="IPR034750">
    <property type="entry name" value="CULT"/>
</dbReference>
<feature type="domain" description="CULT" evidence="1">
    <location>
        <begin position="21"/>
        <end position="127"/>
    </location>
</feature>
<evidence type="ECO:0000313" key="3">
    <source>
        <dbReference type="Proteomes" id="UP001069090"/>
    </source>
</evidence>
<dbReference type="CDD" id="cd15777">
    <property type="entry name" value="CRBN_C_like"/>
    <property type="match status" value="1"/>
</dbReference>
<evidence type="ECO:0000313" key="2">
    <source>
        <dbReference type="EMBL" id="MCZ0863848.1"/>
    </source>
</evidence>
<dbReference type="EMBL" id="JAPTGG010000001">
    <property type="protein sequence ID" value="MCZ0863848.1"/>
    <property type="molecule type" value="Genomic_DNA"/>
</dbReference>
<gene>
    <name evidence="2" type="ORF">O0V09_01470</name>
</gene>
<proteinExistence type="predicted"/>